<dbReference type="InterPro" id="IPR041135">
    <property type="entry name" value="Nmad3"/>
</dbReference>
<dbReference type="AlphaFoldDB" id="A0A0H4V9Z5"/>
<keyword evidence="3" id="KW-1185">Reference proteome</keyword>
<dbReference type="PATRIC" id="fig|1648404.4.peg.740"/>
<evidence type="ECO:0000313" key="3">
    <source>
        <dbReference type="Proteomes" id="UP000059113"/>
    </source>
</evidence>
<organism evidence="2 3">
    <name type="scientific">Aurantiacibacter atlanticus</name>
    <dbReference type="NCBI Taxonomy" id="1648404"/>
    <lineage>
        <taxon>Bacteria</taxon>
        <taxon>Pseudomonadati</taxon>
        <taxon>Pseudomonadota</taxon>
        <taxon>Alphaproteobacteria</taxon>
        <taxon>Sphingomonadales</taxon>
        <taxon>Erythrobacteraceae</taxon>
        <taxon>Aurantiacibacter</taxon>
    </lineage>
</organism>
<protein>
    <recommendedName>
        <fullName evidence="1">Nucleotide modification associated domain-containing protein</fullName>
    </recommendedName>
</protein>
<dbReference type="STRING" id="1648404.CP97_03500"/>
<dbReference type="Pfam" id="PF18754">
    <property type="entry name" value="Nmad3"/>
    <property type="match status" value="1"/>
</dbReference>
<reference evidence="3" key="2">
    <citation type="submission" date="2015-04" db="EMBL/GenBank/DDBJ databases">
        <title>The complete genome sequence of Erythrobacter sp. s21-N3.</title>
        <authorList>
            <person name="Zhuang L."/>
            <person name="Liu Y."/>
            <person name="Shao Z."/>
        </authorList>
    </citation>
    <scope>NUCLEOTIDE SEQUENCE [LARGE SCALE GENOMIC DNA]</scope>
    <source>
        <strain evidence="3">s21-N3</strain>
    </source>
</reference>
<accession>A0A0H4V9Z5</accession>
<dbReference type="KEGG" id="ery:CP97_03500"/>
<dbReference type="OrthoDB" id="9772090at2"/>
<feature type="domain" description="Nucleotide modification associated" evidence="1">
    <location>
        <begin position="2"/>
        <end position="223"/>
    </location>
</feature>
<evidence type="ECO:0000259" key="1">
    <source>
        <dbReference type="Pfam" id="PF18754"/>
    </source>
</evidence>
<evidence type="ECO:0000313" key="2">
    <source>
        <dbReference type="EMBL" id="AKQ41305.1"/>
    </source>
</evidence>
<sequence>MKIIFSRKGFDSSAGGGPSPIVDGRTLSLPIPDSAGISRTSFAALGLDEHARRASHGKLLGTNACHNDPLFLPNSRALLGQCGAAQTHLVNNKVGEGDLFLFFGLFREDSCAPHHRIFGFLEVKEAVDVATCSQSVRADLAALDHPHALAMHGRNDMIYCGRGATGARALEELRLTVPEGPPSLWQVPGWLRRKGLSYHGREDRWMPDNRLQSVARGQEFVTDIADCKVGRDWAARIISLIEA</sequence>
<reference evidence="2 3" key="1">
    <citation type="journal article" date="2015" name="Int. J. Syst. Evol. Microbiol.">
        <title>Erythrobacter atlanticus sp. nov., a bacterium from ocean sediment able to degrade polycyclic aromatic hydrocarbons.</title>
        <authorList>
            <person name="Zhuang L."/>
            <person name="Liu Y."/>
            <person name="Wang L."/>
            <person name="Wang W."/>
            <person name="Shao Z."/>
        </authorList>
    </citation>
    <scope>NUCLEOTIDE SEQUENCE [LARGE SCALE GENOMIC DNA]</scope>
    <source>
        <strain evidence="3">s21-N3</strain>
    </source>
</reference>
<name>A0A0H4V9Z5_9SPHN</name>
<dbReference type="EMBL" id="CP011310">
    <property type="protein sequence ID" value="AKQ41305.1"/>
    <property type="molecule type" value="Genomic_DNA"/>
</dbReference>
<proteinExistence type="predicted"/>
<dbReference type="RefSeq" id="WP_048884807.1">
    <property type="nucleotide sequence ID" value="NZ_CP011310.1"/>
</dbReference>
<gene>
    <name evidence="2" type="ORF">CP97_03500</name>
</gene>
<dbReference type="Proteomes" id="UP000059113">
    <property type="component" value="Chromosome"/>
</dbReference>